<organism evidence="1 2">
    <name type="scientific">Streptomyces cyaneochromogenes</name>
    <dbReference type="NCBI Taxonomy" id="2496836"/>
    <lineage>
        <taxon>Bacteria</taxon>
        <taxon>Bacillati</taxon>
        <taxon>Actinomycetota</taxon>
        <taxon>Actinomycetes</taxon>
        <taxon>Kitasatosporales</taxon>
        <taxon>Streptomycetaceae</taxon>
        <taxon>Streptomyces</taxon>
    </lineage>
</organism>
<proteinExistence type="predicted"/>
<dbReference type="KEGG" id="scya:EJ357_33710"/>
<name>A0A3S9MFC3_9ACTN</name>
<protein>
    <recommendedName>
        <fullName evidence="3">WXG100 family type VII secretion target</fullName>
    </recommendedName>
</protein>
<keyword evidence="2" id="KW-1185">Reference proteome</keyword>
<dbReference type="RefSeq" id="WP_093911592.1">
    <property type="nucleotide sequence ID" value="NZ_CP034539.1"/>
</dbReference>
<evidence type="ECO:0000313" key="2">
    <source>
        <dbReference type="Proteomes" id="UP000280298"/>
    </source>
</evidence>
<dbReference type="OrthoDB" id="4551929at2"/>
<evidence type="ECO:0008006" key="3">
    <source>
        <dbReference type="Google" id="ProtNLM"/>
    </source>
</evidence>
<dbReference type="AlphaFoldDB" id="A0A3S9MFC3"/>
<evidence type="ECO:0000313" key="1">
    <source>
        <dbReference type="EMBL" id="AZQ37806.1"/>
    </source>
</evidence>
<dbReference type="EMBL" id="CP034539">
    <property type="protein sequence ID" value="AZQ37806.1"/>
    <property type="molecule type" value="Genomic_DNA"/>
</dbReference>
<dbReference type="Proteomes" id="UP000280298">
    <property type="component" value="Chromosome"/>
</dbReference>
<reference evidence="1 2" key="1">
    <citation type="journal article" date="2019" name="Int. J. Syst. Evol. Microbiol.">
        <title>Streptomyces cyaneochromogenes sp. nov., a blue pigment-producing actinomycete from manganese-contaminated soil.</title>
        <authorList>
            <person name="Tang X."/>
            <person name="Zhao J."/>
            <person name="Li K."/>
            <person name="Chen Z."/>
            <person name="Sun Y."/>
            <person name="Gao J."/>
        </authorList>
    </citation>
    <scope>NUCLEOTIDE SEQUENCE [LARGE SCALE GENOMIC DNA]</scope>
    <source>
        <strain evidence="1 2">MK-45</strain>
    </source>
</reference>
<accession>A0A3S9MFC3</accession>
<gene>
    <name evidence="1" type="ORF">EJ357_33710</name>
</gene>
<sequence>MAGEFKVDLDHLKSFGDTLKRSVEELEGARKALADVRADQIGTPRLDEACDTFQDRWAYGTDQLKDLIKAVGEGVETTMLSYKKFEEELSKALKQMNDTAAANAGGTR</sequence>